<dbReference type="EMBL" id="MRZV01000050">
    <property type="protein sequence ID" value="PIK60689.1"/>
    <property type="molecule type" value="Genomic_DNA"/>
</dbReference>
<dbReference type="PANTHER" id="PTHR12121">
    <property type="entry name" value="CARBON CATABOLITE REPRESSOR PROTEIN 4"/>
    <property type="match status" value="1"/>
</dbReference>
<sequence length="266" mass="30770">MIELQFDLESVDIICLQEVGETYFVQQLQPALLNLGFSGSFFKKQHGTAEGEATFYRNRRFSLTEERHVPCTQLIKEALLREKVNPDDVEQLLTYADKDNVIIMSKLYDSVTKKTLYVGNVHSTFSDYKFIDITTLQPKYLIEEARDCFKHRCRPLKSSYKEVMGSEPPFTNYEDMYGTMLPDSKGDQPIEEIQKNSAGVYESDPEKYGTQLYRATLDYLWFNSGQLDCFRALDIVDESVVQKFHACPNQVFPSDHIMLKASYCFI</sequence>
<evidence type="ECO:0000313" key="1">
    <source>
        <dbReference type="EMBL" id="PIK60689.1"/>
    </source>
</evidence>
<dbReference type="Gene3D" id="4.10.60.20">
    <property type="match status" value="1"/>
</dbReference>
<dbReference type="PANTHER" id="PTHR12121:SF98">
    <property type="entry name" value="ENDONUCLEASE_EXONUCLEASE_PHOSPHATASE DOMAIN-CONTAINING PROTEIN"/>
    <property type="match status" value="1"/>
</dbReference>
<protein>
    <submittedName>
        <fullName evidence="1">Putative glucose-repressible alcohol dehydrogenase transcriptional effector</fullName>
    </submittedName>
</protein>
<evidence type="ECO:0000313" key="2">
    <source>
        <dbReference type="Proteomes" id="UP000230750"/>
    </source>
</evidence>
<dbReference type="OrthoDB" id="10253982at2759"/>
<dbReference type="InterPro" id="IPR050410">
    <property type="entry name" value="CCR4/nocturin_mRNA_transcr"/>
</dbReference>
<comment type="caution">
    <text evidence="1">The sequence shown here is derived from an EMBL/GenBank/DDBJ whole genome shotgun (WGS) entry which is preliminary data.</text>
</comment>
<dbReference type="GO" id="GO:0000175">
    <property type="term" value="F:3'-5'-RNA exonuclease activity"/>
    <property type="evidence" value="ECO:0007669"/>
    <property type="project" value="TreeGrafter"/>
</dbReference>
<dbReference type="STRING" id="307972.A0A2G8LKA6"/>
<dbReference type="Gene3D" id="3.60.10.10">
    <property type="entry name" value="Endonuclease/exonuclease/phosphatase"/>
    <property type="match status" value="1"/>
</dbReference>
<organism evidence="1 2">
    <name type="scientific">Stichopus japonicus</name>
    <name type="common">Sea cucumber</name>
    <dbReference type="NCBI Taxonomy" id="307972"/>
    <lineage>
        <taxon>Eukaryota</taxon>
        <taxon>Metazoa</taxon>
        <taxon>Echinodermata</taxon>
        <taxon>Eleutherozoa</taxon>
        <taxon>Echinozoa</taxon>
        <taxon>Holothuroidea</taxon>
        <taxon>Aspidochirotacea</taxon>
        <taxon>Aspidochirotida</taxon>
        <taxon>Stichopodidae</taxon>
        <taxon>Apostichopus</taxon>
    </lineage>
</organism>
<dbReference type="Proteomes" id="UP000230750">
    <property type="component" value="Unassembled WGS sequence"/>
</dbReference>
<keyword evidence="2" id="KW-1185">Reference proteome</keyword>
<dbReference type="SUPFAM" id="SSF56219">
    <property type="entry name" value="DNase I-like"/>
    <property type="match status" value="1"/>
</dbReference>
<name>A0A2G8LKA6_STIJA</name>
<dbReference type="AlphaFoldDB" id="A0A2G8LKA6"/>
<reference evidence="1 2" key="1">
    <citation type="journal article" date="2017" name="PLoS Biol.">
        <title>The sea cucumber genome provides insights into morphological evolution and visceral regeneration.</title>
        <authorList>
            <person name="Zhang X."/>
            <person name="Sun L."/>
            <person name="Yuan J."/>
            <person name="Sun Y."/>
            <person name="Gao Y."/>
            <person name="Zhang L."/>
            <person name="Li S."/>
            <person name="Dai H."/>
            <person name="Hamel J.F."/>
            <person name="Liu C."/>
            <person name="Yu Y."/>
            <person name="Liu S."/>
            <person name="Lin W."/>
            <person name="Guo K."/>
            <person name="Jin S."/>
            <person name="Xu P."/>
            <person name="Storey K.B."/>
            <person name="Huan P."/>
            <person name="Zhang T."/>
            <person name="Zhou Y."/>
            <person name="Zhang J."/>
            <person name="Lin C."/>
            <person name="Li X."/>
            <person name="Xing L."/>
            <person name="Huo D."/>
            <person name="Sun M."/>
            <person name="Wang L."/>
            <person name="Mercier A."/>
            <person name="Li F."/>
            <person name="Yang H."/>
            <person name="Xiang J."/>
        </authorList>
    </citation>
    <scope>NUCLEOTIDE SEQUENCE [LARGE SCALE GENOMIC DNA]</scope>
    <source>
        <strain evidence="1">Shaxun</strain>
        <tissue evidence="1">Muscle</tissue>
    </source>
</reference>
<gene>
    <name evidence="1" type="ORF">BSL78_02381</name>
</gene>
<proteinExistence type="predicted"/>
<accession>A0A2G8LKA6</accession>
<dbReference type="InterPro" id="IPR036691">
    <property type="entry name" value="Endo/exonu/phosph_ase_sf"/>
</dbReference>